<feature type="domain" description="Helicase ATP-binding" evidence="9">
    <location>
        <begin position="72"/>
        <end position="267"/>
    </location>
</feature>
<evidence type="ECO:0000256" key="3">
    <source>
        <dbReference type="ARBA" id="ARBA00022840"/>
    </source>
</evidence>
<dbReference type="PROSITE" id="PS51192">
    <property type="entry name" value="HELICASE_ATP_BIND_1"/>
    <property type="match status" value="1"/>
</dbReference>
<feature type="compositionally biased region" description="Low complexity" evidence="8">
    <location>
        <begin position="679"/>
        <end position="690"/>
    </location>
</feature>
<dbReference type="EC" id="5.6.2.4" evidence="7"/>
<reference evidence="12 13" key="3">
    <citation type="journal article" date="2017" name="G3 (Bethesda)">
        <title>Comparative analysis highlights variable genome content of wheat rusts and divergence of the mating loci.</title>
        <authorList>
            <person name="Cuomo C.A."/>
            <person name="Bakkeren G."/>
            <person name="Khalil H.B."/>
            <person name="Panwar V."/>
            <person name="Joly D."/>
            <person name="Linning R."/>
            <person name="Sakthikumar S."/>
            <person name="Song X."/>
            <person name="Adiconis X."/>
            <person name="Fan L."/>
            <person name="Goldberg J.M."/>
            <person name="Levin J.Z."/>
            <person name="Young S."/>
            <person name="Zeng Q."/>
            <person name="Anikster Y."/>
            <person name="Bruce M."/>
            <person name="Wang M."/>
            <person name="Yin C."/>
            <person name="McCallum B."/>
            <person name="Szabo L.J."/>
            <person name="Hulbert S."/>
            <person name="Chen X."/>
            <person name="Fellers J.P."/>
        </authorList>
    </citation>
    <scope>NUCLEOTIDE SEQUENCE</scope>
    <source>
        <strain evidence="13">Isolate 1-1 / race 1 (BBBD)</strain>
        <strain evidence="12">isolate 1-1 / race 1 (BBBD)</strain>
    </source>
</reference>
<dbReference type="GO" id="GO:0005524">
    <property type="term" value="F:ATP binding"/>
    <property type="evidence" value="ECO:0007669"/>
    <property type="project" value="UniProtKB-KW"/>
</dbReference>
<dbReference type="VEuPathDB" id="FungiDB:PTTG_26435"/>
<dbReference type="InterPro" id="IPR027417">
    <property type="entry name" value="P-loop_NTPase"/>
</dbReference>
<dbReference type="InterPro" id="IPR001650">
    <property type="entry name" value="Helicase_C-like"/>
</dbReference>
<dbReference type="OrthoDB" id="10261556at2759"/>
<dbReference type="AlphaFoldDB" id="A0A180GUN4"/>
<dbReference type="PANTHER" id="PTHR13710">
    <property type="entry name" value="DNA HELICASE RECQ FAMILY MEMBER"/>
    <property type="match status" value="1"/>
</dbReference>
<evidence type="ECO:0000313" key="11">
    <source>
        <dbReference type="EMBL" id="OAV96261.1"/>
    </source>
</evidence>
<dbReference type="Pfam" id="PF00271">
    <property type="entry name" value="Helicase_C"/>
    <property type="match status" value="1"/>
</dbReference>
<reference evidence="12" key="4">
    <citation type="submission" date="2025-05" db="UniProtKB">
        <authorList>
            <consortium name="EnsemblFungi"/>
        </authorList>
    </citation>
    <scope>IDENTIFICATION</scope>
    <source>
        <strain evidence="12">isolate 1-1 / race 1 (BBBD)</strain>
    </source>
</reference>
<feature type="region of interest" description="Disordered" evidence="8">
    <location>
        <begin position="1"/>
        <end position="31"/>
    </location>
</feature>
<dbReference type="InterPro" id="IPR014001">
    <property type="entry name" value="Helicase_ATP-bd"/>
</dbReference>
<accession>A0A180GUN4</accession>
<dbReference type="PANTHER" id="PTHR13710:SF105">
    <property type="entry name" value="ATP-DEPENDENT DNA HELICASE Q1"/>
    <property type="match status" value="1"/>
</dbReference>
<keyword evidence="4" id="KW-0238">DNA-binding</keyword>
<evidence type="ECO:0000256" key="1">
    <source>
        <dbReference type="ARBA" id="ARBA00005446"/>
    </source>
</evidence>
<dbReference type="PROSITE" id="PS51194">
    <property type="entry name" value="HELICASE_CTER"/>
    <property type="match status" value="1"/>
</dbReference>
<feature type="region of interest" description="Disordered" evidence="8">
    <location>
        <begin position="667"/>
        <end position="696"/>
    </location>
</feature>
<comment type="catalytic activity">
    <reaction evidence="6">
        <text>Couples ATP hydrolysis with the unwinding of duplex DNA by translocating in the 3'-5' direction.</text>
        <dbReference type="EC" id="5.6.2.4"/>
    </reaction>
</comment>
<reference evidence="11" key="1">
    <citation type="submission" date="2009-11" db="EMBL/GenBank/DDBJ databases">
        <authorList>
            <consortium name="The Broad Institute Genome Sequencing Platform"/>
            <person name="Ward D."/>
            <person name="Feldgarden M."/>
            <person name="Earl A."/>
            <person name="Young S.K."/>
            <person name="Zeng Q."/>
            <person name="Koehrsen M."/>
            <person name="Alvarado L."/>
            <person name="Berlin A."/>
            <person name="Bochicchio J."/>
            <person name="Borenstein D."/>
            <person name="Chapman S.B."/>
            <person name="Chen Z."/>
            <person name="Engels R."/>
            <person name="Freedman E."/>
            <person name="Gellesch M."/>
            <person name="Goldberg J."/>
            <person name="Griggs A."/>
            <person name="Gujja S."/>
            <person name="Heilman E."/>
            <person name="Heiman D."/>
            <person name="Hepburn T."/>
            <person name="Howarth C."/>
            <person name="Jen D."/>
            <person name="Larson L."/>
            <person name="Lewis B."/>
            <person name="Mehta T."/>
            <person name="Park D."/>
            <person name="Pearson M."/>
            <person name="Roberts A."/>
            <person name="Saif S."/>
            <person name="Shea T."/>
            <person name="Shenoy N."/>
            <person name="Sisk P."/>
            <person name="Stolte C."/>
            <person name="Sykes S."/>
            <person name="Thomson T."/>
            <person name="Walk T."/>
            <person name="White J."/>
            <person name="Yandava C."/>
            <person name="Izard J."/>
            <person name="Baranova O.V."/>
            <person name="Blanton J.M."/>
            <person name="Tanner A.C."/>
            <person name="Dewhirst F.E."/>
            <person name="Haas B."/>
            <person name="Nusbaum C."/>
            <person name="Birren B."/>
        </authorList>
    </citation>
    <scope>NUCLEOTIDE SEQUENCE [LARGE SCALE GENOMIC DNA]</scope>
    <source>
        <strain evidence="11">1-1 BBBD Race 1</strain>
    </source>
</reference>
<evidence type="ECO:0000313" key="13">
    <source>
        <dbReference type="Proteomes" id="UP000005240"/>
    </source>
</evidence>
<dbReference type="Gene3D" id="3.40.50.300">
    <property type="entry name" value="P-loop containing nucleotide triphosphate hydrolases"/>
    <property type="match status" value="2"/>
</dbReference>
<keyword evidence="3" id="KW-0067">ATP-binding</keyword>
<keyword evidence="2" id="KW-0547">Nucleotide-binding</keyword>
<dbReference type="Proteomes" id="UP000005240">
    <property type="component" value="Unassembled WGS sequence"/>
</dbReference>
<comment type="similarity">
    <text evidence="1">Belongs to the helicase family. RecQ subfamily.</text>
</comment>
<evidence type="ECO:0000256" key="8">
    <source>
        <dbReference type="SAM" id="MobiDB-lite"/>
    </source>
</evidence>
<dbReference type="GO" id="GO:0009378">
    <property type="term" value="F:four-way junction helicase activity"/>
    <property type="evidence" value="ECO:0007669"/>
    <property type="project" value="TreeGrafter"/>
</dbReference>
<feature type="compositionally biased region" description="Basic and acidic residues" evidence="8">
    <location>
        <begin position="739"/>
        <end position="806"/>
    </location>
</feature>
<evidence type="ECO:0000259" key="10">
    <source>
        <dbReference type="PROSITE" id="PS51194"/>
    </source>
</evidence>
<dbReference type="EnsemblFungi" id="PTTG_26435-t43_1">
    <property type="protein sequence ID" value="PTTG_26435-t43_1-p1"/>
    <property type="gene ID" value="PTTG_26435"/>
</dbReference>
<evidence type="ECO:0000313" key="12">
    <source>
        <dbReference type="EnsemblFungi" id="PTTG_26435-t43_1-p1"/>
    </source>
</evidence>
<keyword evidence="13" id="KW-1185">Reference proteome</keyword>
<evidence type="ECO:0000256" key="7">
    <source>
        <dbReference type="ARBA" id="ARBA00034808"/>
    </source>
</evidence>
<reference evidence="11" key="2">
    <citation type="submission" date="2016-05" db="EMBL/GenBank/DDBJ databases">
        <title>Comparative analysis highlights variable genome content of wheat rusts and divergence of the mating loci.</title>
        <authorList>
            <person name="Cuomo C.A."/>
            <person name="Bakkeren G."/>
            <person name="Szabo L."/>
            <person name="Khalil H."/>
            <person name="Joly D."/>
            <person name="Goldberg J."/>
            <person name="Young S."/>
            <person name="Zeng Q."/>
            <person name="Fellers J."/>
        </authorList>
    </citation>
    <scope>NUCLEOTIDE SEQUENCE [LARGE SCALE GENOMIC DNA]</scope>
    <source>
        <strain evidence="11">1-1 BBBD Race 1</strain>
    </source>
</reference>
<proteinExistence type="inferred from homology"/>
<keyword evidence="5" id="KW-0413">Isomerase</keyword>
<organism evidence="11">
    <name type="scientific">Puccinia triticina (isolate 1-1 / race 1 (BBBD))</name>
    <name type="common">Brown leaf rust fungus</name>
    <dbReference type="NCBI Taxonomy" id="630390"/>
    <lineage>
        <taxon>Eukaryota</taxon>
        <taxon>Fungi</taxon>
        <taxon>Dikarya</taxon>
        <taxon>Basidiomycota</taxon>
        <taxon>Pucciniomycotina</taxon>
        <taxon>Pucciniomycetes</taxon>
        <taxon>Pucciniales</taxon>
        <taxon>Pucciniaceae</taxon>
        <taxon>Puccinia</taxon>
    </lineage>
</organism>
<dbReference type="GO" id="GO:0000724">
    <property type="term" value="P:double-strand break repair via homologous recombination"/>
    <property type="evidence" value="ECO:0007669"/>
    <property type="project" value="TreeGrafter"/>
</dbReference>
<evidence type="ECO:0000256" key="2">
    <source>
        <dbReference type="ARBA" id="ARBA00022741"/>
    </source>
</evidence>
<dbReference type="EMBL" id="ADAS02000021">
    <property type="protein sequence ID" value="OAV96261.1"/>
    <property type="molecule type" value="Genomic_DNA"/>
</dbReference>
<evidence type="ECO:0000256" key="4">
    <source>
        <dbReference type="ARBA" id="ARBA00023125"/>
    </source>
</evidence>
<dbReference type="GO" id="GO:0003677">
    <property type="term" value="F:DNA binding"/>
    <property type="evidence" value="ECO:0007669"/>
    <property type="project" value="UniProtKB-KW"/>
</dbReference>
<protein>
    <recommendedName>
        <fullName evidence="7">DNA 3'-5' helicase</fullName>
        <ecNumber evidence="7">5.6.2.4</ecNumber>
    </recommendedName>
</protein>
<evidence type="ECO:0000256" key="5">
    <source>
        <dbReference type="ARBA" id="ARBA00023235"/>
    </source>
</evidence>
<dbReference type="SMART" id="SM00487">
    <property type="entry name" value="DEXDc"/>
    <property type="match status" value="1"/>
</dbReference>
<dbReference type="Pfam" id="PF00270">
    <property type="entry name" value="DEAD"/>
    <property type="match status" value="1"/>
</dbReference>
<dbReference type="GO" id="GO:0005737">
    <property type="term" value="C:cytoplasm"/>
    <property type="evidence" value="ECO:0007669"/>
    <property type="project" value="TreeGrafter"/>
</dbReference>
<evidence type="ECO:0000259" key="9">
    <source>
        <dbReference type="PROSITE" id="PS51192"/>
    </source>
</evidence>
<dbReference type="GO" id="GO:0043138">
    <property type="term" value="F:3'-5' DNA helicase activity"/>
    <property type="evidence" value="ECO:0007669"/>
    <property type="project" value="UniProtKB-EC"/>
</dbReference>
<name>A0A180GUN4_PUCT1</name>
<feature type="domain" description="Helicase C-terminal" evidence="10">
    <location>
        <begin position="296"/>
        <end position="455"/>
    </location>
</feature>
<dbReference type="InterPro" id="IPR011545">
    <property type="entry name" value="DEAD/DEAH_box_helicase_dom"/>
</dbReference>
<evidence type="ECO:0000256" key="6">
    <source>
        <dbReference type="ARBA" id="ARBA00034617"/>
    </source>
</evidence>
<gene>
    <name evidence="11" type="ORF">PTTG_26435</name>
</gene>
<feature type="region of interest" description="Disordered" evidence="8">
    <location>
        <begin position="718"/>
        <end position="823"/>
    </location>
</feature>
<dbReference type="STRING" id="630390.A0A180GUN4"/>
<dbReference type="SMART" id="SM00490">
    <property type="entry name" value="HELICc"/>
    <property type="match status" value="1"/>
</dbReference>
<sequence length="823" mass="91754">MSTGDSDTSSVFSEESVQEDDEADPWPVPAKKSLTLPKSIAKLKSKELYSLIQTRARERYGDEAKEIQIRAVMDLVKRKNSFVLAGTGFGKTRIAEMYWDLFPKGQNATVLCLNPLDSLGDNQVAEKANAKKPITAVNLTKMNLTPEIAKKIIKGHFAFVYLSPEVLLNSEIFHDVFFNEKFRNRLVSTVVDEAHMVYMWGLVASGKAKKIISHLRHQDRAIFRPSYGKLGPKLVLTNGAPILLLSATCRPVAMTGILKSLKLTRENILISRAELTRPEIRIIRIPMQSPLKSCNNLIHLYGPKEQIPNEKVVPGLLYSTTRALTMQALKVINIARGTPGGENNPNSSFARRYHSCTGDLTKVDVIDDFASDKVAVISCTMALGLGQNWKRVRMVAHMGRGDPASIFQMIGRCGRDGKPGLAIMYVEPTRKNGKNSVEDFDNPTNQTEDDRMDAIAVTPVCLRIAYSLDNMLGYVPLSNSDPNVILEKEREKTCKFIKCTCSNCKPEDLPVIIRNLKNLDIENFTNFMESPVDLSIENLEASTLVSGNTTNSMDDVIRKILWPSATKDPLSSGLEDLATHLMYKFEEFYEKKHDMECSRLTAADVFPVKAARAAVLVTEKGGSKKDLARVIGGELFAGHVDFLYACMDAYRGTEPYREYLRLLEESNQKKSGAQKRRPAQANTAKNANQQSGSSLPRDITIARNLANIDPALLQMEETSGTDGLGAPTIAGKALTKKQQAAEDKKKKTAIDQERRKNQKAIDEEKKKQDAKIKHEQNVKKKEDEKREKEAKAAKRKAEKEAKEATKGKKKKTTHFYQLPSVLS</sequence>
<feature type="compositionally biased region" description="Polar residues" evidence="8">
    <location>
        <begin position="1"/>
        <end position="15"/>
    </location>
</feature>
<dbReference type="GO" id="GO:0005694">
    <property type="term" value="C:chromosome"/>
    <property type="evidence" value="ECO:0007669"/>
    <property type="project" value="TreeGrafter"/>
</dbReference>
<dbReference type="SUPFAM" id="SSF52540">
    <property type="entry name" value="P-loop containing nucleoside triphosphate hydrolases"/>
    <property type="match status" value="1"/>
</dbReference>